<dbReference type="InterPro" id="IPR051204">
    <property type="entry name" value="ABC_transp_perm/SBD"/>
</dbReference>
<feature type="transmembrane region" description="Helical" evidence="6">
    <location>
        <begin position="109"/>
        <end position="132"/>
    </location>
</feature>
<keyword evidence="4 6" id="KW-1133">Transmembrane helix</keyword>
<dbReference type="InterPro" id="IPR035906">
    <property type="entry name" value="MetI-like_sf"/>
</dbReference>
<evidence type="ECO:0000256" key="2">
    <source>
        <dbReference type="ARBA" id="ARBA00022448"/>
    </source>
</evidence>
<feature type="transmembrane region" description="Helical" evidence="6">
    <location>
        <begin position="208"/>
        <end position="233"/>
    </location>
</feature>
<comment type="subcellular location">
    <subcellularLocation>
        <location evidence="6">Cell membrane</location>
        <topology evidence="6">Multi-pass membrane protein</topology>
    </subcellularLocation>
    <subcellularLocation>
        <location evidence="1">Membrane</location>
        <topology evidence="1">Multi-pass membrane protein</topology>
    </subcellularLocation>
</comment>
<keyword evidence="2 6" id="KW-0813">Transport</keyword>
<evidence type="ECO:0000313" key="8">
    <source>
        <dbReference type="EMBL" id="RZU50623.1"/>
    </source>
</evidence>
<dbReference type="PROSITE" id="PS50928">
    <property type="entry name" value="ABC_TM1"/>
    <property type="match status" value="1"/>
</dbReference>
<organism evidence="8 9">
    <name type="scientific">Krasilnikovia cinnamomea</name>
    <dbReference type="NCBI Taxonomy" id="349313"/>
    <lineage>
        <taxon>Bacteria</taxon>
        <taxon>Bacillati</taxon>
        <taxon>Actinomycetota</taxon>
        <taxon>Actinomycetes</taxon>
        <taxon>Micromonosporales</taxon>
        <taxon>Micromonosporaceae</taxon>
        <taxon>Krasilnikovia</taxon>
    </lineage>
</organism>
<keyword evidence="5 6" id="KW-0472">Membrane</keyword>
<evidence type="ECO:0000256" key="6">
    <source>
        <dbReference type="RuleBase" id="RU363032"/>
    </source>
</evidence>
<comment type="caution">
    <text evidence="8">The sequence shown here is derived from an EMBL/GenBank/DDBJ whole genome shotgun (WGS) entry which is preliminary data.</text>
</comment>
<evidence type="ECO:0000256" key="3">
    <source>
        <dbReference type="ARBA" id="ARBA00022692"/>
    </source>
</evidence>
<dbReference type="Gene3D" id="1.10.3720.10">
    <property type="entry name" value="MetI-like"/>
    <property type="match status" value="1"/>
</dbReference>
<proteinExistence type="inferred from homology"/>
<dbReference type="GO" id="GO:0005886">
    <property type="term" value="C:plasma membrane"/>
    <property type="evidence" value="ECO:0007669"/>
    <property type="project" value="UniProtKB-SubCell"/>
</dbReference>
<dbReference type="PANTHER" id="PTHR30177:SF4">
    <property type="entry name" value="OSMOPROTECTANT IMPORT PERMEASE PROTEIN OSMW"/>
    <property type="match status" value="1"/>
</dbReference>
<protein>
    <submittedName>
        <fullName evidence="8">Osmoprotectant transport system permease protein</fullName>
    </submittedName>
</protein>
<feature type="domain" description="ABC transmembrane type-1" evidence="7">
    <location>
        <begin position="45"/>
        <end position="226"/>
    </location>
</feature>
<evidence type="ECO:0000256" key="4">
    <source>
        <dbReference type="ARBA" id="ARBA00022989"/>
    </source>
</evidence>
<evidence type="ECO:0000256" key="5">
    <source>
        <dbReference type="ARBA" id="ARBA00023136"/>
    </source>
</evidence>
<dbReference type="InterPro" id="IPR000515">
    <property type="entry name" value="MetI-like"/>
</dbReference>
<name>A0A4Q7ZJX5_9ACTN</name>
<accession>A0A4Q7ZJX5</accession>
<comment type="similarity">
    <text evidence="6">Belongs to the binding-protein-dependent transport system permease family.</text>
</comment>
<dbReference type="GO" id="GO:0055085">
    <property type="term" value="P:transmembrane transport"/>
    <property type="evidence" value="ECO:0007669"/>
    <property type="project" value="InterPro"/>
</dbReference>
<dbReference type="EMBL" id="SHKY01000001">
    <property type="protein sequence ID" value="RZU50623.1"/>
    <property type="molecule type" value="Genomic_DNA"/>
</dbReference>
<dbReference type="SUPFAM" id="SSF161098">
    <property type="entry name" value="MetI-like"/>
    <property type="match status" value="1"/>
</dbReference>
<feature type="transmembrane region" description="Helical" evidence="6">
    <location>
        <begin position="177"/>
        <end position="196"/>
    </location>
</feature>
<dbReference type="Pfam" id="PF00528">
    <property type="entry name" value="BPD_transp_1"/>
    <property type="match status" value="1"/>
</dbReference>
<dbReference type="AlphaFoldDB" id="A0A4Q7ZJX5"/>
<feature type="transmembrane region" description="Helical" evidence="6">
    <location>
        <begin position="153"/>
        <end position="171"/>
    </location>
</feature>
<reference evidence="8 9" key="1">
    <citation type="submission" date="2019-02" db="EMBL/GenBank/DDBJ databases">
        <title>Sequencing the genomes of 1000 actinobacteria strains.</title>
        <authorList>
            <person name="Klenk H.-P."/>
        </authorList>
    </citation>
    <scope>NUCLEOTIDE SEQUENCE [LARGE SCALE GENOMIC DNA]</scope>
    <source>
        <strain evidence="8 9">DSM 45162</strain>
    </source>
</reference>
<evidence type="ECO:0000256" key="1">
    <source>
        <dbReference type="ARBA" id="ARBA00004141"/>
    </source>
</evidence>
<dbReference type="Proteomes" id="UP000292564">
    <property type="component" value="Unassembled WGS sequence"/>
</dbReference>
<dbReference type="PANTHER" id="PTHR30177">
    <property type="entry name" value="GLYCINE BETAINE/L-PROLINE TRANSPORT SYSTEM PERMEASE PROTEIN PROW"/>
    <property type="match status" value="1"/>
</dbReference>
<feature type="transmembrane region" description="Helical" evidence="6">
    <location>
        <begin position="80"/>
        <end position="103"/>
    </location>
</feature>
<gene>
    <name evidence="8" type="ORF">EV385_2398</name>
</gene>
<sequence>MSFLSWVPGPVPVRLLAVPADARPGNPWFSWTYVHENADTILEKLAFHAGLTARAVLIALVVAVPLAVVAYWWRPLTAPILALSSVLYTIPSLALLALVAPAVGTTRDLSVLIALVLYALLVLVRNTLAGLVQVPGPVRDAAAGMGYGRLSRLWRIELPLALPALLTGLRLATVSTVALVTIGAMIGNGGLGDLILGGFNHNFYRAEIITGTVLCVVLALLLDLLLAGLGWLLTPWTRGRRS</sequence>
<feature type="transmembrane region" description="Helical" evidence="6">
    <location>
        <begin position="51"/>
        <end position="73"/>
    </location>
</feature>
<evidence type="ECO:0000313" key="9">
    <source>
        <dbReference type="Proteomes" id="UP000292564"/>
    </source>
</evidence>
<keyword evidence="9" id="KW-1185">Reference proteome</keyword>
<evidence type="ECO:0000259" key="7">
    <source>
        <dbReference type="PROSITE" id="PS50928"/>
    </source>
</evidence>
<dbReference type="GO" id="GO:0031460">
    <property type="term" value="P:glycine betaine transport"/>
    <property type="evidence" value="ECO:0007669"/>
    <property type="project" value="TreeGrafter"/>
</dbReference>
<keyword evidence="3 6" id="KW-0812">Transmembrane</keyword>